<dbReference type="PANTHER" id="PTHR23235">
    <property type="entry name" value="KRUEPPEL-LIKE TRANSCRIPTION FACTOR"/>
    <property type="match status" value="1"/>
</dbReference>
<gene>
    <name evidence="9" type="ORF">INT43_003467</name>
</gene>
<comment type="caution">
    <text evidence="9">The sequence shown here is derived from an EMBL/GenBank/DDBJ whole genome shotgun (WGS) entry which is preliminary data.</text>
</comment>
<feature type="non-terminal residue" evidence="9">
    <location>
        <position position="1"/>
    </location>
</feature>
<protein>
    <recommendedName>
        <fullName evidence="8">C2H2-type domain-containing protein</fullName>
    </recommendedName>
</protein>
<dbReference type="SMART" id="SM00355">
    <property type="entry name" value="ZnF_C2H2"/>
    <property type="match status" value="4"/>
</dbReference>
<dbReference type="GO" id="GO:0008270">
    <property type="term" value="F:zinc ion binding"/>
    <property type="evidence" value="ECO:0007669"/>
    <property type="project" value="UniProtKB-KW"/>
</dbReference>
<evidence type="ECO:0000256" key="6">
    <source>
        <dbReference type="PROSITE-ProRule" id="PRU00042"/>
    </source>
</evidence>
<keyword evidence="10" id="KW-1185">Reference proteome</keyword>
<dbReference type="FunFam" id="3.30.160.60:FF:000125">
    <property type="entry name" value="Putative zinc finger protein 143"/>
    <property type="match status" value="2"/>
</dbReference>
<evidence type="ECO:0000256" key="5">
    <source>
        <dbReference type="ARBA" id="ARBA00023242"/>
    </source>
</evidence>
<feature type="domain" description="C2H2-type" evidence="8">
    <location>
        <begin position="49"/>
        <end position="78"/>
    </location>
</feature>
<proteinExistence type="predicted"/>
<keyword evidence="4" id="KW-0862">Zinc</keyword>
<dbReference type="PROSITE" id="PS00028">
    <property type="entry name" value="ZINC_FINGER_C2H2_1"/>
    <property type="match status" value="4"/>
</dbReference>
<keyword evidence="3 6" id="KW-0863">Zinc-finger</keyword>
<keyword evidence="1" id="KW-0479">Metal-binding</keyword>
<evidence type="ECO:0000259" key="8">
    <source>
        <dbReference type="PROSITE" id="PS50157"/>
    </source>
</evidence>
<dbReference type="FunFam" id="3.30.160.60:FF:002343">
    <property type="entry name" value="Zinc finger protein 33A"/>
    <property type="match status" value="1"/>
</dbReference>
<dbReference type="EMBL" id="JAEPQZ010000008">
    <property type="protein sequence ID" value="KAG2178214.1"/>
    <property type="molecule type" value="Genomic_DNA"/>
</dbReference>
<dbReference type="OrthoDB" id="654211at2759"/>
<feature type="domain" description="C2H2-type" evidence="8">
    <location>
        <begin position="109"/>
        <end position="139"/>
    </location>
</feature>
<accession>A0A8H7PPU2</accession>
<dbReference type="AlphaFoldDB" id="A0A8H7PPU2"/>
<evidence type="ECO:0000256" key="3">
    <source>
        <dbReference type="ARBA" id="ARBA00022771"/>
    </source>
</evidence>
<organism evidence="9 10">
    <name type="scientific">Mortierella isabellina</name>
    <name type="common">Filamentous fungus</name>
    <name type="synonym">Umbelopsis isabellina</name>
    <dbReference type="NCBI Taxonomy" id="91625"/>
    <lineage>
        <taxon>Eukaryota</taxon>
        <taxon>Fungi</taxon>
        <taxon>Fungi incertae sedis</taxon>
        <taxon>Mucoromycota</taxon>
        <taxon>Mucoromycotina</taxon>
        <taxon>Umbelopsidomycetes</taxon>
        <taxon>Umbelopsidales</taxon>
        <taxon>Umbelopsidaceae</taxon>
        <taxon>Umbelopsis</taxon>
    </lineage>
</organism>
<feature type="region of interest" description="Disordered" evidence="7">
    <location>
        <begin position="195"/>
        <end position="215"/>
    </location>
</feature>
<dbReference type="PANTHER" id="PTHR23235:SF142">
    <property type="entry name" value="ZINC FINGER PROTEIN 384"/>
    <property type="match status" value="1"/>
</dbReference>
<feature type="domain" description="C2H2-type" evidence="8">
    <location>
        <begin position="19"/>
        <end position="48"/>
    </location>
</feature>
<dbReference type="PROSITE" id="PS50157">
    <property type="entry name" value="ZINC_FINGER_C2H2_2"/>
    <property type="match status" value="4"/>
</dbReference>
<evidence type="ECO:0000313" key="9">
    <source>
        <dbReference type="EMBL" id="KAG2178214.1"/>
    </source>
</evidence>
<evidence type="ECO:0000256" key="7">
    <source>
        <dbReference type="SAM" id="MobiDB-lite"/>
    </source>
</evidence>
<evidence type="ECO:0000256" key="1">
    <source>
        <dbReference type="ARBA" id="ARBA00022723"/>
    </source>
</evidence>
<sequence length="259" mass="29049">MDISELVHCDAVVSDSRPFQCTFRNCGKAFGRRSDLARHSRIHTNERPFVCLVPGCGKSFIQRSALTVHIRTHSGERPHLCEFPNCNKSFSDSSSLARHRRIHTGKRPYKCPVHDCAKSFIRKTILTRHIKSVHPNYSRGPAIQWRPLFEEQHRLQAMAALDHVPYPSSPASSVSSTPSPKMTTQKNFATYLNSQLPSPPTCPPSSAASTYPTGSGSVTVYERRDSGISLLSSEEHKNYEDYGYFNSFNYGTTVFSANH</sequence>
<feature type="compositionally biased region" description="Low complexity" evidence="7">
    <location>
        <begin position="204"/>
        <end position="215"/>
    </location>
</feature>
<dbReference type="InterPro" id="IPR036236">
    <property type="entry name" value="Znf_C2H2_sf"/>
</dbReference>
<dbReference type="InterPro" id="IPR013087">
    <property type="entry name" value="Znf_C2H2_type"/>
</dbReference>
<dbReference type="SUPFAM" id="SSF57667">
    <property type="entry name" value="beta-beta-alpha zinc fingers"/>
    <property type="match status" value="3"/>
</dbReference>
<dbReference type="GO" id="GO:0000981">
    <property type="term" value="F:DNA-binding transcription factor activity, RNA polymerase II-specific"/>
    <property type="evidence" value="ECO:0007669"/>
    <property type="project" value="TreeGrafter"/>
</dbReference>
<dbReference type="GO" id="GO:0000978">
    <property type="term" value="F:RNA polymerase II cis-regulatory region sequence-specific DNA binding"/>
    <property type="evidence" value="ECO:0007669"/>
    <property type="project" value="TreeGrafter"/>
</dbReference>
<dbReference type="Pfam" id="PF00096">
    <property type="entry name" value="zf-C2H2"/>
    <property type="match status" value="4"/>
</dbReference>
<evidence type="ECO:0000313" key="10">
    <source>
        <dbReference type="Proteomes" id="UP000654370"/>
    </source>
</evidence>
<keyword evidence="5" id="KW-0539">Nucleus</keyword>
<dbReference type="Proteomes" id="UP000654370">
    <property type="component" value="Unassembled WGS sequence"/>
</dbReference>
<feature type="domain" description="C2H2-type" evidence="8">
    <location>
        <begin position="79"/>
        <end position="108"/>
    </location>
</feature>
<name>A0A8H7PPU2_MORIS</name>
<evidence type="ECO:0000256" key="4">
    <source>
        <dbReference type="ARBA" id="ARBA00022833"/>
    </source>
</evidence>
<dbReference type="Gene3D" id="3.30.160.60">
    <property type="entry name" value="Classic Zinc Finger"/>
    <property type="match status" value="4"/>
</dbReference>
<reference evidence="9" key="1">
    <citation type="submission" date="2020-12" db="EMBL/GenBank/DDBJ databases">
        <title>Metabolic potential, ecology and presence of endohyphal bacteria is reflected in genomic diversity of Mucoromycotina.</title>
        <authorList>
            <person name="Muszewska A."/>
            <person name="Okrasinska A."/>
            <person name="Steczkiewicz K."/>
            <person name="Drgas O."/>
            <person name="Orlowska M."/>
            <person name="Perlinska-Lenart U."/>
            <person name="Aleksandrzak-Piekarczyk T."/>
            <person name="Szatraj K."/>
            <person name="Zielenkiewicz U."/>
            <person name="Pilsyk S."/>
            <person name="Malc E."/>
            <person name="Mieczkowski P."/>
            <person name="Kruszewska J.S."/>
            <person name="Biernat P."/>
            <person name="Pawlowska J."/>
        </authorList>
    </citation>
    <scope>NUCLEOTIDE SEQUENCE</scope>
    <source>
        <strain evidence="9">WA0000067209</strain>
    </source>
</reference>
<keyword evidence="2" id="KW-0677">Repeat</keyword>
<evidence type="ECO:0000256" key="2">
    <source>
        <dbReference type="ARBA" id="ARBA00022737"/>
    </source>
</evidence>